<dbReference type="SMART" id="SM00774">
    <property type="entry name" value="WRKY"/>
    <property type="match status" value="1"/>
</dbReference>
<dbReference type="InterPro" id="IPR044810">
    <property type="entry name" value="WRKY_plant"/>
</dbReference>
<keyword evidence="5" id="KW-0539">Nucleus</keyword>
<dbReference type="RefSeq" id="XP_030937638.1">
    <property type="nucleotide sequence ID" value="XM_031081778.1"/>
</dbReference>
<dbReference type="Pfam" id="PF03106">
    <property type="entry name" value="WRKY"/>
    <property type="match status" value="1"/>
</dbReference>
<dbReference type="Proteomes" id="UP000594261">
    <property type="component" value="Chromosome 10"/>
</dbReference>
<dbReference type="FunFam" id="2.20.25.80:FF:000003">
    <property type="entry name" value="WRKY transcription factor 57"/>
    <property type="match status" value="1"/>
</dbReference>
<feature type="domain" description="WRKY" evidence="7">
    <location>
        <begin position="84"/>
        <end position="149"/>
    </location>
</feature>
<sequence>MAPMQNNQMLLLGSSSSSAASTSSSNIENFNSQNLFHGANNKDKMKAETRIQHHEANNISERGEKVTKGDKKIKRHRFAFQTRSHVDILDDGYRWRKYGQKAVKNSKFPRSYYRCTHKGCNVKKQIQRLSKDEEIVVTTYEGMHSHPLEKTTDSFEQILQQLQTPAPS</sequence>
<dbReference type="Gene3D" id="2.20.25.80">
    <property type="entry name" value="WRKY domain"/>
    <property type="match status" value="1"/>
</dbReference>
<feature type="region of interest" description="Disordered" evidence="6">
    <location>
        <begin position="1"/>
        <end position="38"/>
    </location>
</feature>
<dbReference type="OrthoDB" id="1915472at2759"/>
<keyword evidence="2" id="KW-0805">Transcription regulation</keyword>
<dbReference type="InterPro" id="IPR036576">
    <property type="entry name" value="WRKY_dom_sf"/>
</dbReference>
<reference evidence="8 9" key="1">
    <citation type="journal article" date="2016" name="G3 (Bethesda)">
        <title>First Draft Assembly and Annotation of the Genome of a California Endemic Oak Quercus lobata Nee (Fagaceae).</title>
        <authorList>
            <person name="Sork V.L."/>
            <person name="Fitz-Gibbon S.T."/>
            <person name="Puiu D."/>
            <person name="Crepeau M."/>
            <person name="Gugger P.F."/>
            <person name="Sherman R."/>
            <person name="Stevens K."/>
            <person name="Langley C.H."/>
            <person name="Pellegrini M."/>
            <person name="Salzberg S.L."/>
        </authorList>
    </citation>
    <scope>NUCLEOTIDE SEQUENCE [LARGE SCALE GENOMIC DNA]</scope>
    <source>
        <strain evidence="8 9">cv. SW786</strain>
    </source>
</reference>
<evidence type="ECO:0000259" key="7">
    <source>
        <dbReference type="PROSITE" id="PS50811"/>
    </source>
</evidence>
<dbReference type="GO" id="GO:0043565">
    <property type="term" value="F:sequence-specific DNA binding"/>
    <property type="evidence" value="ECO:0007669"/>
    <property type="project" value="InterPro"/>
</dbReference>
<evidence type="ECO:0000256" key="5">
    <source>
        <dbReference type="ARBA" id="ARBA00023242"/>
    </source>
</evidence>
<evidence type="ECO:0000256" key="3">
    <source>
        <dbReference type="ARBA" id="ARBA00023125"/>
    </source>
</evidence>
<organism evidence="8 9">
    <name type="scientific">Quercus lobata</name>
    <name type="common">Valley oak</name>
    <dbReference type="NCBI Taxonomy" id="97700"/>
    <lineage>
        <taxon>Eukaryota</taxon>
        <taxon>Viridiplantae</taxon>
        <taxon>Streptophyta</taxon>
        <taxon>Embryophyta</taxon>
        <taxon>Tracheophyta</taxon>
        <taxon>Spermatophyta</taxon>
        <taxon>Magnoliopsida</taxon>
        <taxon>eudicotyledons</taxon>
        <taxon>Gunneridae</taxon>
        <taxon>Pentapetalae</taxon>
        <taxon>rosids</taxon>
        <taxon>fabids</taxon>
        <taxon>Fagales</taxon>
        <taxon>Fagaceae</taxon>
        <taxon>Quercus</taxon>
    </lineage>
</organism>
<evidence type="ECO:0000256" key="6">
    <source>
        <dbReference type="SAM" id="MobiDB-lite"/>
    </source>
</evidence>
<accession>A0A7N2RBB8</accession>
<protein>
    <recommendedName>
        <fullName evidence="7">WRKY domain-containing protein</fullName>
    </recommendedName>
</protein>
<gene>
    <name evidence="8" type="primary">LOC115962897</name>
</gene>
<dbReference type="GO" id="GO:0005634">
    <property type="term" value="C:nucleus"/>
    <property type="evidence" value="ECO:0007669"/>
    <property type="project" value="UniProtKB-SubCell"/>
</dbReference>
<dbReference type="PANTHER" id="PTHR31221:SF83">
    <property type="entry name" value="WRKY TRANSCRIPTION FACTOR 75-RELATED"/>
    <property type="match status" value="1"/>
</dbReference>
<name>A0A7N2RBB8_QUELO</name>
<dbReference type="KEGG" id="qlo:115962897"/>
<evidence type="ECO:0000256" key="4">
    <source>
        <dbReference type="ARBA" id="ARBA00023163"/>
    </source>
</evidence>
<dbReference type="PROSITE" id="PS50811">
    <property type="entry name" value="WRKY"/>
    <property type="match status" value="1"/>
</dbReference>
<evidence type="ECO:0000256" key="1">
    <source>
        <dbReference type="ARBA" id="ARBA00004123"/>
    </source>
</evidence>
<evidence type="ECO:0000313" key="8">
    <source>
        <dbReference type="EnsemblPlants" id="QL10p002469:mrna"/>
    </source>
</evidence>
<dbReference type="GO" id="GO:0003700">
    <property type="term" value="F:DNA-binding transcription factor activity"/>
    <property type="evidence" value="ECO:0007669"/>
    <property type="project" value="InterPro"/>
</dbReference>
<dbReference type="EMBL" id="LRBV02000010">
    <property type="status" value="NOT_ANNOTATED_CDS"/>
    <property type="molecule type" value="Genomic_DNA"/>
</dbReference>
<dbReference type="Gramene" id="QL10p002469:mrna">
    <property type="protein sequence ID" value="QL10p002469:mrna"/>
    <property type="gene ID" value="QL10p002469"/>
</dbReference>
<dbReference type="InterPro" id="IPR003657">
    <property type="entry name" value="WRKY_dom"/>
</dbReference>
<reference evidence="8" key="2">
    <citation type="submission" date="2021-01" db="UniProtKB">
        <authorList>
            <consortium name="EnsemblPlants"/>
        </authorList>
    </citation>
    <scope>IDENTIFICATION</scope>
</reference>
<evidence type="ECO:0000256" key="2">
    <source>
        <dbReference type="ARBA" id="ARBA00023015"/>
    </source>
</evidence>
<keyword evidence="3" id="KW-0238">DNA-binding</keyword>
<evidence type="ECO:0000313" key="9">
    <source>
        <dbReference type="Proteomes" id="UP000594261"/>
    </source>
</evidence>
<dbReference type="SUPFAM" id="SSF118290">
    <property type="entry name" value="WRKY DNA-binding domain"/>
    <property type="match status" value="1"/>
</dbReference>
<dbReference type="EnsemblPlants" id="QL10p002469:mrna">
    <property type="protein sequence ID" value="QL10p002469:mrna"/>
    <property type="gene ID" value="QL10p002469"/>
</dbReference>
<keyword evidence="9" id="KW-1185">Reference proteome</keyword>
<dbReference type="GeneID" id="115962897"/>
<feature type="compositionally biased region" description="Low complexity" evidence="6">
    <location>
        <begin position="14"/>
        <end position="25"/>
    </location>
</feature>
<dbReference type="PANTHER" id="PTHR31221">
    <property type="entry name" value="WRKY TRANSCRIPTION FACTOR PROTEIN 1-RELATED"/>
    <property type="match status" value="1"/>
</dbReference>
<dbReference type="InParanoid" id="A0A7N2RBB8"/>
<feature type="compositionally biased region" description="Polar residues" evidence="6">
    <location>
        <begin position="26"/>
        <end position="35"/>
    </location>
</feature>
<proteinExistence type="predicted"/>
<comment type="subcellular location">
    <subcellularLocation>
        <location evidence="1">Nucleus</location>
    </subcellularLocation>
</comment>
<dbReference type="AlphaFoldDB" id="A0A7N2RBB8"/>
<keyword evidence="4" id="KW-0804">Transcription</keyword>